<dbReference type="GO" id="GO:0016787">
    <property type="term" value="F:hydrolase activity"/>
    <property type="evidence" value="ECO:0007669"/>
    <property type="project" value="UniProtKB-KW"/>
</dbReference>
<protein>
    <submittedName>
        <fullName evidence="2">Alpha/beta hydrolase</fullName>
    </submittedName>
</protein>
<reference evidence="2 3" key="1">
    <citation type="journal article" date="2024" name="Proc. Natl. Acad. Sci. U.S.A.">
        <title>The evolutionary genomics of adaptation to stress in wild rhizobium bacteria.</title>
        <authorList>
            <person name="Kehlet-Delgado H."/>
            <person name="Montoya A.P."/>
            <person name="Jensen K.T."/>
            <person name="Wendlandt C.E."/>
            <person name="Dexheimer C."/>
            <person name="Roberts M."/>
            <person name="Torres Martinez L."/>
            <person name="Friesen M.L."/>
            <person name="Griffitts J.S."/>
            <person name="Porter S.S."/>
        </authorList>
    </citation>
    <scope>NUCLEOTIDE SEQUENCE [LARGE SCALE GENOMIC DNA]</scope>
    <source>
        <strain evidence="2 3">M0729</strain>
    </source>
</reference>
<feature type="domain" description="AB hydrolase-1" evidence="1">
    <location>
        <begin position="63"/>
        <end position="166"/>
    </location>
</feature>
<dbReference type="SUPFAM" id="SSF53474">
    <property type="entry name" value="alpha/beta-Hydrolases"/>
    <property type="match status" value="1"/>
</dbReference>
<sequence length="338" mass="36710">MLLSILSWLLAVLLLLAVLAIGCLVLATLWIAAKAERLVPPVGKFIEIDGNRIHYVDVGDGQPIVFLHGLGAQLHHFRHTLFAHFGPGYRLIALDRPGSGYSVQARGATGRLPEQAELVRRFIETLGLEKPLVVGHSLGGAITLTLAVEHPEAISGIALLAPLTHMQAGMREKSGLLNIPSPLRRWIMAYTVAIPTSLRYARPTMEFILAPQAFPADYMVDGGGWLGLRPAHFQATSADVVAIERDLGRIEQRYGEIAMPAGILFGTADGVIDISIHGEPMQGKIEGLDFEPIDGVGHMPQFVEPERVAAFIQRMAAHAFRDATSPPLHKEFKEPFGG</sequence>
<dbReference type="InterPro" id="IPR029058">
    <property type="entry name" value="AB_hydrolase_fold"/>
</dbReference>
<dbReference type="Pfam" id="PF00561">
    <property type="entry name" value="Abhydrolase_1"/>
    <property type="match status" value="1"/>
</dbReference>
<proteinExistence type="predicted"/>
<evidence type="ECO:0000259" key="1">
    <source>
        <dbReference type="Pfam" id="PF00561"/>
    </source>
</evidence>
<evidence type="ECO:0000313" key="2">
    <source>
        <dbReference type="EMBL" id="MER8931752.1"/>
    </source>
</evidence>
<dbReference type="RefSeq" id="WP_287268844.1">
    <property type="nucleotide sequence ID" value="NZ_JAMYMY010000007.1"/>
</dbReference>
<dbReference type="PRINTS" id="PR00111">
    <property type="entry name" value="ABHYDROLASE"/>
</dbReference>
<keyword evidence="2" id="KW-0378">Hydrolase</keyword>
<dbReference type="EMBL" id="JAMYPJ010000002">
    <property type="protein sequence ID" value="MER8931752.1"/>
    <property type="molecule type" value="Genomic_DNA"/>
</dbReference>
<organism evidence="2 3">
    <name type="scientific">Mesorhizobium opportunistum</name>
    <dbReference type="NCBI Taxonomy" id="593909"/>
    <lineage>
        <taxon>Bacteria</taxon>
        <taxon>Pseudomonadati</taxon>
        <taxon>Pseudomonadota</taxon>
        <taxon>Alphaproteobacteria</taxon>
        <taxon>Hyphomicrobiales</taxon>
        <taxon>Phyllobacteriaceae</taxon>
        <taxon>Mesorhizobium</taxon>
    </lineage>
</organism>
<evidence type="ECO:0000313" key="3">
    <source>
        <dbReference type="Proteomes" id="UP001464387"/>
    </source>
</evidence>
<name>A0ABV1Y9L7_9HYPH</name>
<gene>
    <name evidence="2" type="ORF">NKI33_02050</name>
</gene>
<comment type="caution">
    <text evidence="2">The sequence shown here is derived from an EMBL/GenBank/DDBJ whole genome shotgun (WGS) entry which is preliminary data.</text>
</comment>
<dbReference type="PANTHER" id="PTHR43689">
    <property type="entry name" value="HYDROLASE"/>
    <property type="match status" value="1"/>
</dbReference>
<dbReference type="InterPro" id="IPR000073">
    <property type="entry name" value="AB_hydrolase_1"/>
</dbReference>
<dbReference type="PRINTS" id="PR00412">
    <property type="entry name" value="EPOXHYDRLASE"/>
</dbReference>
<keyword evidence="3" id="KW-1185">Reference proteome</keyword>
<accession>A0ABV1Y9L7</accession>
<dbReference type="Gene3D" id="3.40.50.1820">
    <property type="entry name" value="alpha/beta hydrolase"/>
    <property type="match status" value="1"/>
</dbReference>
<dbReference type="Proteomes" id="UP001464387">
    <property type="component" value="Unassembled WGS sequence"/>
</dbReference>
<dbReference type="InterPro" id="IPR000639">
    <property type="entry name" value="Epox_hydrolase-like"/>
</dbReference>
<dbReference type="PANTHER" id="PTHR43689:SF8">
    <property type="entry name" value="ALPHA_BETA-HYDROLASES SUPERFAMILY PROTEIN"/>
    <property type="match status" value="1"/>
</dbReference>